<dbReference type="InterPro" id="IPR007527">
    <property type="entry name" value="Znf_SWIM"/>
</dbReference>
<dbReference type="EMBL" id="KN837161">
    <property type="protein sequence ID" value="KIJ38352.1"/>
    <property type="molecule type" value="Genomic_DNA"/>
</dbReference>
<evidence type="ECO:0000256" key="1">
    <source>
        <dbReference type="PROSITE-ProRule" id="PRU00325"/>
    </source>
</evidence>
<feature type="domain" description="SWIM-type" evidence="2">
    <location>
        <begin position="473"/>
        <end position="508"/>
    </location>
</feature>
<keyword evidence="4" id="KW-1185">Reference proteome</keyword>
<keyword evidence="1" id="KW-0479">Metal-binding</keyword>
<sequence>MSLPSLKLLVQHLLTPQVYLTNPHKLIFENDEWETWLASESAVYTNWRFKKQSPEPKGEGKRKYEWKRIYECDHTGSPRDRQDENLSPSKRRKMKESIKVGCKAKIEVYKLFGSDVVNVDHYWEHTGHDPSTLRSMKESRNPDAVWHCEELAEITDEIDVLPCSIKISAQDIYNAITKLTEKGWSAAYEKTPGEETHNGFTIMLCSLWQRKLIAEYGDTVCLDSTHNTCKGPGGEEMFLSTILARDHVTGKGVPLAWMIANLESHHPLVQFLLWLSSNCAFHPHTILIDCSDTEALAIDLAFPNSAISILYCYWHLWEAWDTNIKSKIVTKKNRCPEDRAEILQDVHRDVGKLLWASVPAEFEKQWEYIQEEWADQKAWINWHSNLKRNYLGRIRRQCADFLIRLLSEEIEPDYMCAHVHIGIGFNSRHLCKAEQEAKKHAQALTPADAESHVRVVSDKLVMIDSFTKEEISYEVTLDDGSIIACSCPAFSKSGLGCKHMFLSQCITTFNILSEKSILPPPLPVLQPTTLTEQRDQKLVALDKAYAIGEMLHKDRFWEGIRLVEELDQVSRSCITQLLSAYEGLTHLQRDISLHRLEHAKQTR</sequence>
<protein>
    <recommendedName>
        <fullName evidence="2">SWIM-type domain-containing protein</fullName>
    </recommendedName>
</protein>
<organism evidence="3 4">
    <name type="scientific">Sphaerobolus stellatus (strain SS14)</name>
    <dbReference type="NCBI Taxonomy" id="990650"/>
    <lineage>
        <taxon>Eukaryota</taxon>
        <taxon>Fungi</taxon>
        <taxon>Dikarya</taxon>
        <taxon>Basidiomycota</taxon>
        <taxon>Agaricomycotina</taxon>
        <taxon>Agaricomycetes</taxon>
        <taxon>Phallomycetidae</taxon>
        <taxon>Geastrales</taxon>
        <taxon>Sphaerobolaceae</taxon>
        <taxon>Sphaerobolus</taxon>
    </lineage>
</organism>
<dbReference type="OrthoDB" id="2894435at2759"/>
<evidence type="ECO:0000313" key="3">
    <source>
        <dbReference type="EMBL" id="KIJ38352.1"/>
    </source>
</evidence>
<keyword evidence="1" id="KW-0862">Zinc</keyword>
<reference evidence="3 4" key="1">
    <citation type="submission" date="2014-06" db="EMBL/GenBank/DDBJ databases">
        <title>Evolutionary Origins and Diversification of the Mycorrhizal Mutualists.</title>
        <authorList>
            <consortium name="DOE Joint Genome Institute"/>
            <consortium name="Mycorrhizal Genomics Consortium"/>
            <person name="Kohler A."/>
            <person name="Kuo A."/>
            <person name="Nagy L.G."/>
            <person name="Floudas D."/>
            <person name="Copeland A."/>
            <person name="Barry K.W."/>
            <person name="Cichocki N."/>
            <person name="Veneault-Fourrey C."/>
            <person name="LaButti K."/>
            <person name="Lindquist E.A."/>
            <person name="Lipzen A."/>
            <person name="Lundell T."/>
            <person name="Morin E."/>
            <person name="Murat C."/>
            <person name="Riley R."/>
            <person name="Ohm R."/>
            <person name="Sun H."/>
            <person name="Tunlid A."/>
            <person name="Henrissat B."/>
            <person name="Grigoriev I.V."/>
            <person name="Hibbett D.S."/>
            <person name="Martin F."/>
        </authorList>
    </citation>
    <scope>NUCLEOTIDE SEQUENCE [LARGE SCALE GENOMIC DNA]</scope>
    <source>
        <strain evidence="3 4">SS14</strain>
    </source>
</reference>
<dbReference type="PROSITE" id="PS50966">
    <property type="entry name" value="ZF_SWIM"/>
    <property type="match status" value="1"/>
</dbReference>
<dbReference type="Proteomes" id="UP000054279">
    <property type="component" value="Unassembled WGS sequence"/>
</dbReference>
<dbReference type="AlphaFoldDB" id="A0A0C9VA16"/>
<dbReference type="GO" id="GO:0008270">
    <property type="term" value="F:zinc ion binding"/>
    <property type="evidence" value="ECO:0007669"/>
    <property type="project" value="UniProtKB-KW"/>
</dbReference>
<dbReference type="HOGENOM" id="CLU_484110_0_0_1"/>
<evidence type="ECO:0000313" key="4">
    <source>
        <dbReference type="Proteomes" id="UP000054279"/>
    </source>
</evidence>
<dbReference type="PANTHER" id="PTHR47718:SF13">
    <property type="entry name" value="OS09G0290500 PROTEIN"/>
    <property type="match status" value="1"/>
</dbReference>
<proteinExistence type="predicted"/>
<accession>A0A0C9VA16</accession>
<keyword evidence="1" id="KW-0863">Zinc-finger</keyword>
<dbReference type="PANTHER" id="PTHR47718">
    <property type="entry name" value="OS01G0519700 PROTEIN"/>
    <property type="match status" value="1"/>
</dbReference>
<gene>
    <name evidence="3" type="ORF">M422DRAFT_259004</name>
</gene>
<name>A0A0C9VA16_SPHS4</name>
<dbReference type="Pfam" id="PF04434">
    <property type="entry name" value="SWIM"/>
    <property type="match status" value="1"/>
</dbReference>
<evidence type="ECO:0000259" key="2">
    <source>
        <dbReference type="PROSITE" id="PS50966"/>
    </source>
</evidence>